<dbReference type="Pfam" id="PF00528">
    <property type="entry name" value="BPD_transp_1"/>
    <property type="match status" value="1"/>
</dbReference>
<comment type="subcellular location">
    <subcellularLocation>
        <location evidence="1 6">Cell membrane</location>
        <topology evidence="1 6">Multi-pass membrane protein</topology>
    </subcellularLocation>
</comment>
<protein>
    <submittedName>
        <fullName evidence="8">Phosphonate transport system permease protein</fullName>
    </submittedName>
</protein>
<evidence type="ECO:0000256" key="2">
    <source>
        <dbReference type="ARBA" id="ARBA00022448"/>
    </source>
</evidence>
<gene>
    <name evidence="8" type="ORF">SAMN05421720_102289</name>
</gene>
<evidence type="ECO:0000313" key="8">
    <source>
        <dbReference type="EMBL" id="SDD98825.1"/>
    </source>
</evidence>
<dbReference type="EMBL" id="FNAP01000002">
    <property type="protein sequence ID" value="SDD98825.1"/>
    <property type="molecule type" value="Genomic_DNA"/>
</dbReference>
<dbReference type="NCBIfam" id="TIGR01097">
    <property type="entry name" value="PhnE"/>
    <property type="match status" value="1"/>
</dbReference>
<comment type="similarity">
    <text evidence="6">Belongs to the binding-protein-dependent transport system permease family.</text>
</comment>
<dbReference type="SUPFAM" id="SSF161098">
    <property type="entry name" value="MetI-like"/>
    <property type="match status" value="1"/>
</dbReference>
<dbReference type="InterPro" id="IPR035906">
    <property type="entry name" value="MetI-like_sf"/>
</dbReference>
<evidence type="ECO:0000256" key="3">
    <source>
        <dbReference type="ARBA" id="ARBA00022692"/>
    </source>
</evidence>
<dbReference type="CDD" id="cd06261">
    <property type="entry name" value="TM_PBP2"/>
    <property type="match status" value="1"/>
</dbReference>
<dbReference type="AlphaFoldDB" id="A0A1G6ZAE0"/>
<keyword evidence="4 6" id="KW-1133">Transmembrane helix</keyword>
<evidence type="ECO:0000256" key="1">
    <source>
        <dbReference type="ARBA" id="ARBA00004651"/>
    </source>
</evidence>
<keyword evidence="5 6" id="KW-0472">Membrane</keyword>
<sequence length="287" mass="31425">MIGREAVIPSADEVAALRRRHPRLFLPPLRQRLGRWAGWAGFAAFLVYALWQLRFFDVAMIAAGFGRLGDVLSFMWPPAHNGNLPDFLKGIGETLAMAFLGTLGAALLAVPLGFLGAKTVVRAWPIHFLTRRTFDVFRGISQLIWAMIFINVVGLGPFAGILAIIVGDMAVLAKMFAEAIENIDQGEVEGVRAAGGGRLAEIRLGMLPQVVPIMLSQTLYYFESNTRSSTILGFVGAGGIGLQLSDRIRVNNWDEAGFIIILILITVFLIDTLSRFIRQRFIGVRGG</sequence>
<dbReference type="Gene3D" id="1.10.3720.10">
    <property type="entry name" value="MetI-like"/>
    <property type="match status" value="1"/>
</dbReference>
<dbReference type="GO" id="GO:0005886">
    <property type="term" value="C:plasma membrane"/>
    <property type="evidence" value="ECO:0007669"/>
    <property type="project" value="UniProtKB-SubCell"/>
</dbReference>
<name>A0A1G6ZAE0_9PROT</name>
<dbReference type="PANTHER" id="PTHR30043">
    <property type="entry name" value="PHOSPHONATES TRANSPORT SYSTEM PERMEASE PROTEIN"/>
    <property type="match status" value="1"/>
</dbReference>
<dbReference type="Proteomes" id="UP000199412">
    <property type="component" value="Unassembled WGS sequence"/>
</dbReference>
<proteinExistence type="inferred from homology"/>
<evidence type="ECO:0000256" key="5">
    <source>
        <dbReference type="ARBA" id="ARBA00023136"/>
    </source>
</evidence>
<feature type="transmembrane region" description="Helical" evidence="6">
    <location>
        <begin position="256"/>
        <end position="277"/>
    </location>
</feature>
<evidence type="ECO:0000313" key="9">
    <source>
        <dbReference type="Proteomes" id="UP000199412"/>
    </source>
</evidence>
<accession>A0A1G6ZAE0</accession>
<keyword evidence="9" id="KW-1185">Reference proteome</keyword>
<feature type="transmembrane region" description="Helical" evidence="6">
    <location>
        <begin position="142"/>
        <end position="166"/>
    </location>
</feature>
<evidence type="ECO:0000256" key="6">
    <source>
        <dbReference type="RuleBase" id="RU363032"/>
    </source>
</evidence>
<dbReference type="PANTHER" id="PTHR30043:SF9">
    <property type="entry name" value="PHOSPHONATES TRANSPORT SYSTEM PERMEASE PROTEIN"/>
    <property type="match status" value="1"/>
</dbReference>
<feature type="domain" description="ABC transmembrane type-1" evidence="7">
    <location>
        <begin position="91"/>
        <end position="274"/>
    </location>
</feature>
<organism evidence="8 9">
    <name type="scientific">Rhodospira trueperi</name>
    <dbReference type="NCBI Taxonomy" id="69960"/>
    <lineage>
        <taxon>Bacteria</taxon>
        <taxon>Pseudomonadati</taxon>
        <taxon>Pseudomonadota</taxon>
        <taxon>Alphaproteobacteria</taxon>
        <taxon>Rhodospirillales</taxon>
        <taxon>Rhodospirillaceae</taxon>
        <taxon>Rhodospira</taxon>
    </lineage>
</organism>
<feature type="transmembrane region" description="Helical" evidence="6">
    <location>
        <begin position="96"/>
        <end position="121"/>
    </location>
</feature>
<dbReference type="RefSeq" id="WP_092782939.1">
    <property type="nucleotide sequence ID" value="NZ_FNAP01000002.1"/>
</dbReference>
<keyword evidence="3 6" id="KW-0812">Transmembrane</keyword>
<reference evidence="8 9" key="1">
    <citation type="submission" date="2016-10" db="EMBL/GenBank/DDBJ databases">
        <authorList>
            <person name="de Groot N.N."/>
        </authorList>
    </citation>
    <scope>NUCLEOTIDE SEQUENCE [LARGE SCALE GENOMIC DNA]</scope>
    <source>
        <strain evidence="8 9">ATCC 700224</strain>
    </source>
</reference>
<dbReference type="PROSITE" id="PS50928">
    <property type="entry name" value="ABC_TM1"/>
    <property type="match status" value="1"/>
</dbReference>
<evidence type="ECO:0000259" key="7">
    <source>
        <dbReference type="PROSITE" id="PS50928"/>
    </source>
</evidence>
<feature type="transmembrane region" description="Helical" evidence="6">
    <location>
        <begin position="33"/>
        <end position="51"/>
    </location>
</feature>
<dbReference type="InterPro" id="IPR000515">
    <property type="entry name" value="MetI-like"/>
</dbReference>
<dbReference type="OrthoDB" id="7820570at2"/>
<dbReference type="InterPro" id="IPR005769">
    <property type="entry name" value="PhnE/PtxC"/>
</dbReference>
<keyword evidence="2 6" id="KW-0813">Transport</keyword>
<evidence type="ECO:0000256" key="4">
    <source>
        <dbReference type="ARBA" id="ARBA00022989"/>
    </source>
</evidence>
<dbReference type="STRING" id="69960.SAMN05421720_102289"/>
<dbReference type="GO" id="GO:0015416">
    <property type="term" value="F:ABC-type phosphonate transporter activity"/>
    <property type="evidence" value="ECO:0007669"/>
    <property type="project" value="InterPro"/>
</dbReference>